<accession>A0AAW3IRC4</accession>
<evidence type="ECO:0000256" key="1">
    <source>
        <dbReference type="SAM" id="Phobius"/>
    </source>
</evidence>
<evidence type="ECO:0000313" key="3">
    <source>
        <dbReference type="Proteomes" id="UP000037697"/>
    </source>
</evidence>
<name>A0AAW3IRC4_VIBPH</name>
<keyword evidence="1" id="KW-0472">Membrane</keyword>
<organism evidence="2 3">
    <name type="scientific">Vibrio parahaemolyticus</name>
    <dbReference type="NCBI Taxonomy" id="670"/>
    <lineage>
        <taxon>Bacteria</taxon>
        <taxon>Pseudomonadati</taxon>
        <taxon>Pseudomonadota</taxon>
        <taxon>Gammaproteobacteria</taxon>
        <taxon>Vibrionales</taxon>
        <taxon>Vibrionaceae</taxon>
        <taxon>Vibrio</taxon>
    </lineage>
</organism>
<keyword evidence="1" id="KW-1133">Transmembrane helix</keyword>
<evidence type="ECO:0008006" key="4">
    <source>
        <dbReference type="Google" id="ProtNLM"/>
    </source>
</evidence>
<dbReference type="EMBL" id="LIRS01000099">
    <property type="protein sequence ID" value="KOY28414.1"/>
    <property type="molecule type" value="Genomic_DNA"/>
</dbReference>
<protein>
    <recommendedName>
        <fullName evidence="4">DUF4760 domain-containing protein</fullName>
    </recommendedName>
</protein>
<dbReference type="AlphaFoldDB" id="A0AAW3IRC4"/>
<comment type="caution">
    <text evidence="2">The sequence shown here is derived from an EMBL/GenBank/DDBJ whole genome shotgun (WGS) entry which is preliminary data.</text>
</comment>
<feature type="transmembrane region" description="Helical" evidence="1">
    <location>
        <begin position="7"/>
        <end position="26"/>
    </location>
</feature>
<proteinExistence type="predicted"/>
<sequence>MELVQDLLLPVVLSTLSAYGAAVFAFRKYKNEKRWDDKREKYFLVIESVEYIAAWYESKRNQMGAEQGLIRFGNDTSQLEVSERVIQKYAAIGNLYFSKDFVSVLSQLYLNLEQKVYSRGEEYECANDDPEREFWIENRYYASVSHTSSEALKKLLKLSERDLVKK</sequence>
<dbReference type="RefSeq" id="WP_042762925.1">
    <property type="nucleotide sequence ID" value="NZ_JAMQAC010000024.1"/>
</dbReference>
<keyword evidence="1" id="KW-0812">Transmembrane</keyword>
<dbReference type="Proteomes" id="UP000037697">
    <property type="component" value="Unassembled WGS sequence"/>
</dbReference>
<evidence type="ECO:0000313" key="2">
    <source>
        <dbReference type="EMBL" id="KOY28414.1"/>
    </source>
</evidence>
<gene>
    <name evidence="2" type="ORF">ACX05_18650</name>
</gene>
<reference evidence="2 3" key="1">
    <citation type="submission" date="2015-07" db="EMBL/GenBank/DDBJ databases">
        <title>Foodborne Vibrio parahaemolyticus Isolates.</title>
        <authorList>
            <person name="Ronholm J."/>
            <person name="Petronella N."/>
            <person name="Kenwell R."/>
            <person name="Banerjee S."/>
        </authorList>
    </citation>
    <scope>NUCLEOTIDE SEQUENCE [LARGE SCALE GENOMIC DNA]</scope>
    <source>
        <strain evidence="2 3">HS-06-05</strain>
    </source>
</reference>